<name>A0A8K0H9N5_9ROSA</name>
<dbReference type="Proteomes" id="UP000796880">
    <property type="component" value="Unassembled WGS sequence"/>
</dbReference>
<protein>
    <submittedName>
        <fullName evidence="2">Uncharacterized protein</fullName>
    </submittedName>
</protein>
<dbReference type="OrthoDB" id="73348at2759"/>
<evidence type="ECO:0000313" key="2">
    <source>
        <dbReference type="EMBL" id="KAF3447898.1"/>
    </source>
</evidence>
<proteinExistence type="predicted"/>
<dbReference type="EMBL" id="VOIH02000004">
    <property type="protein sequence ID" value="KAF3447898.1"/>
    <property type="molecule type" value="Genomic_DNA"/>
</dbReference>
<accession>A0A8K0H9N5</accession>
<gene>
    <name evidence="2" type="ORF">FNV43_RR08605</name>
</gene>
<sequence length="87" mass="10065">MVKAEYCFGDTPLELAFWKSSGEDNLWEGWEGDQPFKFQKKNDKKGKDMDWLKSKVCMSEVQLANPKQLGDHYASKHPKEKPPSESE</sequence>
<keyword evidence="3" id="KW-1185">Reference proteome</keyword>
<organism evidence="2 3">
    <name type="scientific">Rhamnella rubrinervis</name>
    <dbReference type="NCBI Taxonomy" id="2594499"/>
    <lineage>
        <taxon>Eukaryota</taxon>
        <taxon>Viridiplantae</taxon>
        <taxon>Streptophyta</taxon>
        <taxon>Embryophyta</taxon>
        <taxon>Tracheophyta</taxon>
        <taxon>Spermatophyta</taxon>
        <taxon>Magnoliopsida</taxon>
        <taxon>eudicotyledons</taxon>
        <taxon>Gunneridae</taxon>
        <taxon>Pentapetalae</taxon>
        <taxon>rosids</taxon>
        <taxon>fabids</taxon>
        <taxon>Rosales</taxon>
        <taxon>Rhamnaceae</taxon>
        <taxon>rhamnoid group</taxon>
        <taxon>Rhamneae</taxon>
        <taxon>Rhamnella</taxon>
    </lineage>
</organism>
<evidence type="ECO:0000313" key="3">
    <source>
        <dbReference type="Proteomes" id="UP000796880"/>
    </source>
</evidence>
<dbReference type="AlphaFoldDB" id="A0A8K0H9N5"/>
<reference evidence="2" key="1">
    <citation type="submission" date="2020-03" db="EMBL/GenBank/DDBJ databases">
        <title>A high-quality chromosome-level genome assembly of a woody plant with both climbing and erect habits, Rhamnella rubrinervis.</title>
        <authorList>
            <person name="Lu Z."/>
            <person name="Yang Y."/>
            <person name="Zhu X."/>
            <person name="Sun Y."/>
        </authorList>
    </citation>
    <scope>NUCLEOTIDE SEQUENCE</scope>
    <source>
        <strain evidence="2">BYM</strain>
        <tissue evidence="2">Leaf</tissue>
    </source>
</reference>
<evidence type="ECO:0000256" key="1">
    <source>
        <dbReference type="SAM" id="MobiDB-lite"/>
    </source>
</evidence>
<dbReference type="SUPFAM" id="SSF118359">
    <property type="entry name" value="Expressed protein At2g23090/F21P24.15"/>
    <property type="match status" value="1"/>
</dbReference>
<dbReference type="InterPro" id="IPR026939">
    <property type="entry name" value="ZNF706/At2g23090_sf"/>
</dbReference>
<comment type="caution">
    <text evidence="2">The sequence shown here is derived from an EMBL/GenBank/DDBJ whole genome shotgun (WGS) entry which is preliminary data.</text>
</comment>
<feature type="region of interest" description="Disordered" evidence="1">
    <location>
        <begin position="67"/>
        <end position="87"/>
    </location>
</feature>
<dbReference type="Gene3D" id="4.10.1050.10">
    <property type="entry name" value="At2g23090-like"/>
    <property type="match status" value="1"/>
</dbReference>